<name>A0A2T6B5D3_9RHOB</name>
<evidence type="ECO:0000259" key="1">
    <source>
        <dbReference type="Pfam" id="PF13524"/>
    </source>
</evidence>
<protein>
    <submittedName>
        <fullName evidence="2">Glycosyl transferase family 1</fullName>
    </submittedName>
</protein>
<sequence length="384" mass="41473">MTRSFDCLVVADARFSGGSTAALVADVQALSALGADVGLLFVRSAYLDDTRDAPNPKALALADLPGVTLLSPGCRAHGRVAFLHHPLVFSRGIEESARLSAERAVIVAHHPPFRPDGSVEYNPADAVRRARAALGVQAWFAPVSGLVRAQLAAFAPFIRQTSVDWPNIFDVAGWQVTRAPFSGNAPLTIGRHSRADPLKFPGTAAANDAAYPAGPNLRVRVLGCPVDTLRELGAHPDRWDVVAFGAEPVAEFLNSLDIFVYFYHPRFEEAFGRTVVEAALCGRPLLLDPRLERTFGKAAQYCTPNEVASAVDRIAENPAAARQRAARVRQEMIDHYACETIGPRLERIIADRGVTSRRDASAGPISVARKLTGHYRRRMAGLTG</sequence>
<dbReference type="AlphaFoldDB" id="A0A2T6B5D3"/>
<dbReference type="GO" id="GO:0016740">
    <property type="term" value="F:transferase activity"/>
    <property type="evidence" value="ECO:0007669"/>
    <property type="project" value="UniProtKB-KW"/>
</dbReference>
<proteinExistence type="predicted"/>
<keyword evidence="2" id="KW-0808">Transferase</keyword>
<feature type="domain" description="Spore protein YkvP/CgeB glycosyl transferase-like" evidence="1">
    <location>
        <begin position="246"/>
        <end position="340"/>
    </location>
</feature>
<dbReference type="Pfam" id="PF13524">
    <property type="entry name" value="Glyco_trans_1_2"/>
    <property type="match status" value="1"/>
</dbReference>
<evidence type="ECO:0000313" key="2">
    <source>
        <dbReference type="EMBL" id="PTX51289.1"/>
    </source>
</evidence>
<dbReference type="InterPro" id="IPR055259">
    <property type="entry name" value="YkvP/CgeB_Glyco_trans-like"/>
</dbReference>
<accession>A0A2T6B5D3</accession>
<keyword evidence="3" id="KW-1185">Reference proteome</keyword>
<comment type="caution">
    <text evidence="2">The sequence shown here is derived from an EMBL/GenBank/DDBJ whole genome shotgun (WGS) entry which is preliminary data.</text>
</comment>
<dbReference type="SUPFAM" id="SSF53756">
    <property type="entry name" value="UDP-Glycosyltransferase/glycogen phosphorylase"/>
    <property type="match status" value="1"/>
</dbReference>
<evidence type="ECO:0000313" key="3">
    <source>
        <dbReference type="Proteomes" id="UP000244069"/>
    </source>
</evidence>
<dbReference type="OrthoDB" id="8549922at2"/>
<dbReference type="Gene3D" id="3.40.50.2000">
    <property type="entry name" value="Glycogen Phosphorylase B"/>
    <property type="match status" value="1"/>
</dbReference>
<organism evidence="2 3">
    <name type="scientific">Allosediminivita pacifica</name>
    <dbReference type="NCBI Taxonomy" id="1267769"/>
    <lineage>
        <taxon>Bacteria</taxon>
        <taxon>Pseudomonadati</taxon>
        <taxon>Pseudomonadota</taxon>
        <taxon>Alphaproteobacteria</taxon>
        <taxon>Rhodobacterales</taxon>
        <taxon>Paracoccaceae</taxon>
        <taxon>Allosediminivita</taxon>
    </lineage>
</organism>
<dbReference type="Proteomes" id="UP000244069">
    <property type="component" value="Unassembled WGS sequence"/>
</dbReference>
<reference evidence="2 3" key="1">
    <citation type="submission" date="2018-04" db="EMBL/GenBank/DDBJ databases">
        <title>Genomic Encyclopedia of Archaeal and Bacterial Type Strains, Phase II (KMG-II): from individual species to whole genera.</title>
        <authorList>
            <person name="Goeker M."/>
        </authorList>
    </citation>
    <scope>NUCLEOTIDE SEQUENCE [LARGE SCALE GENOMIC DNA]</scope>
    <source>
        <strain evidence="2 3">DSM 29329</strain>
    </source>
</reference>
<dbReference type="RefSeq" id="WP_107974692.1">
    <property type="nucleotide sequence ID" value="NZ_BMEZ01000003.1"/>
</dbReference>
<dbReference type="EMBL" id="QBKN01000003">
    <property type="protein sequence ID" value="PTX51289.1"/>
    <property type="molecule type" value="Genomic_DNA"/>
</dbReference>
<gene>
    <name evidence="2" type="ORF">C8N44_10332</name>
</gene>